<comment type="similarity">
    <text evidence="3">Belongs to the DIF1/spd1 family.</text>
</comment>
<keyword evidence="5" id="KW-0539">Nucleus</keyword>
<evidence type="ECO:0000256" key="2">
    <source>
        <dbReference type="ARBA" id="ARBA00004496"/>
    </source>
</evidence>
<keyword evidence="8" id="KW-1185">Reference proteome</keyword>
<name>A0A1Y2IVC5_TRAC3</name>
<evidence type="ECO:0000256" key="5">
    <source>
        <dbReference type="ARBA" id="ARBA00023242"/>
    </source>
</evidence>
<dbReference type="InterPro" id="IPR013900">
    <property type="entry name" value="RNR_inhibitor"/>
</dbReference>
<keyword evidence="4" id="KW-0963">Cytoplasm</keyword>
<evidence type="ECO:0000256" key="6">
    <source>
        <dbReference type="SAM" id="MobiDB-lite"/>
    </source>
</evidence>
<evidence type="ECO:0000313" key="8">
    <source>
        <dbReference type="Proteomes" id="UP000193067"/>
    </source>
</evidence>
<dbReference type="AlphaFoldDB" id="A0A1Y2IVC5"/>
<feature type="region of interest" description="Disordered" evidence="6">
    <location>
        <begin position="77"/>
        <end position="169"/>
    </location>
</feature>
<gene>
    <name evidence="7" type="ORF">PYCCODRAFT_1433535</name>
</gene>
<organism evidence="7 8">
    <name type="scientific">Trametes coccinea (strain BRFM310)</name>
    <name type="common">Pycnoporus coccineus</name>
    <dbReference type="NCBI Taxonomy" id="1353009"/>
    <lineage>
        <taxon>Eukaryota</taxon>
        <taxon>Fungi</taxon>
        <taxon>Dikarya</taxon>
        <taxon>Basidiomycota</taxon>
        <taxon>Agaricomycotina</taxon>
        <taxon>Agaricomycetes</taxon>
        <taxon>Polyporales</taxon>
        <taxon>Polyporaceae</taxon>
        <taxon>Trametes</taxon>
    </lineage>
</organism>
<dbReference type="GO" id="GO:0005634">
    <property type="term" value="C:nucleus"/>
    <property type="evidence" value="ECO:0007669"/>
    <property type="project" value="UniProtKB-SubCell"/>
</dbReference>
<feature type="compositionally biased region" description="Polar residues" evidence="6">
    <location>
        <begin position="85"/>
        <end position="96"/>
    </location>
</feature>
<accession>A0A1Y2IVC5</accession>
<feature type="compositionally biased region" description="Acidic residues" evidence="6">
    <location>
        <begin position="105"/>
        <end position="125"/>
    </location>
</feature>
<feature type="compositionally biased region" description="Basic and acidic residues" evidence="6">
    <location>
        <begin position="142"/>
        <end position="153"/>
    </location>
</feature>
<protein>
    <submittedName>
        <fullName evidence="7">Uncharacterized protein</fullName>
    </submittedName>
</protein>
<comment type="subcellular location">
    <subcellularLocation>
        <location evidence="2">Cytoplasm</location>
    </subcellularLocation>
    <subcellularLocation>
        <location evidence="1">Nucleus</location>
    </subcellularLocation>
</comment>
<dbReference type="Proteomes" id="UP000193067">
    <property type="component" value="Unassembled WGS sequence"/>
</dbReference>
<dbReference type="EMBL" id="KZ084097">
    <property type="protein sequence ID" value="OSD04151.1"/>
    <property type="molecule type" value="Genomic_DNA"/>
</dbReference>
<evidence type="ECO:0000256" key="4">
    <source>
        <dbReference type="ARBA" id="ARBA00022490"/>
    </source>
</evidence>
<reference evidence="7 8" key="1">
    <citation type="journal article" date="2015" name="Biotechnol. Biofuels">
        <title>Enhanced degradation of softwood versus hardwood by the white-rot fungus Pycnoporus coccineus.</title>
        <authorList>
            <person name="Couturier M."/>
            <person name="Navarro D."/>
            <person name="Chevret D."/>
            <person name="Henrissat B."/>
            <person name="Piumi F."/>
            <person name="Ruiz-Duenas F.J."/>
            <person name="Martinez A.T."/>
            <person name="Grigoriev I.V."/>
            <person name="Riley R."/>
            <person name="Lipzen A."/>
            <person name="Berrin J.G."/>
            <person name="Master E.R."/>
            <person name="Rosso M.N."/>
        </authorList>
    </citation>
    <scope>NUCLEOTIDE SEQUENCE [LARGE SCALE GENOMIC DNA]</scope>
    <source>
        <strain evidence="7 8">BRFM310</strain>
    </source>
</reference>
<dbReference type="OrthoDB" id="4072855at2759"/>
<evidence type="ECO:0000256" key="1">
    <source>
        <dbReference type="ARBA" id="ARBA00004123"/>
    </source>
</evidence>
<evidence type="ECO:0000256" key="3">
    <source>
        <dbReference type="ARBA" id="ARBA00005459"/>
    </source>
</evidence>
<proteinExistence type="inferred from homology"/>
<sequence length="221" mass="23611">MAVPTPAAPEQPKAFTYVDEDTLLKLRNVGTRVRKSVTEGFQRTVSVPADPLAATKRLPFTQTPSFISSNDAMRELLAARAAKNKGTSSAPSSPQQRPKRTLGGADEDEEDADLEDDEMNLDEDAPATASGIRAAREAAAQLKEEKKKREIRPLKRSASRPGGVATQSLPASMFRFSHDPSNKAGPTVAQIAEEEDWSGNFGCSSEAAGATALSADLDLEI</sequence>
<dbReference type="Pfam" id="PF08591">
    <property type="entry name" value="RNR_inhib"/>
    <property type="match status" value="1"/>
</dbReference>
<dbReference type="GO" id="GO:0005737">
    <property type="term" value="C:cytoplasm"/>
    <property type="evidence" value="ECO:0007669"/>
    <property type="project" value="UniProtKB-SubCell"/>
</dbReference>
<evidence type="ECO:0000313" key="7">
    <source>
        <dbReference type="EMBL" id="OSD04151.1"/>
    </source>
</evidence>